<evidence type="ECO:0000313" key="3">
    <source>
        <dbReference type="Proteomes" id="UP000070284"/>
    </source>
</evidence>
<keyword evidence="3" id="KW-1185">Reference proteome</keyword>
<protein>
    <submittedName>
        <fullName evidence="2">Uncharacterized protein</fullName>
    </submittedName>
</protein>
<name>A0A133UIQ8_9EURY</name>
<feature type="coiled-coil region" evidence="1">
    <location>
        <begin position="19"/>
        <end position="46"/>
    </location>
</feature>
<dbReference type="AlphaFoldDB" id="A0A133UIQ8"/>
<reference evidence="2 3" key="1">
    <citation type="journal article" date="2016" name="Sci. Rep.">
        <title>Metabolic traits of an uncultured archaeal lineage -MSBL1- from brine pools of the Red Sea.</title>
        <authorList>
            <person name="Mwirichia R."/>
            <person name="Alam I."/>
            <person name="Rashid M."/>
            <person name="Vinu M."/>
            <person name="Ba-Alawi W."/>
            <person name="Anthony Kamau A."/>
            <person name="Kamanda Ngugi D."/>
            <person name="Goker M."/>
            <person name="Klenk H.P."/>
            <person name="Bajic V."/>
            <person name="Stingl U."/>
        </authorList>
    </citation>
    <scope>NUCLEOTIDE SEQUENCE [LARGE SCALE GENOMIC DNA]</scope>
    <source>
        <strain evidence="2">SCGC-AAA259E19</strain>
    </source>
</reference>
<comment type="caution">
    <text evidence="2">The sequence shown here is derived from an EMBL/GenBank/DDBJ whole genome shotgun (WGS) entry which is preliminary data.</text>
</comment>
<dbReference type="EMBL" id="LHXO01000085">
    <property type="protein sequence ID" value="KXA94074.1"/>
    <property type="molecule type" value="Genomic_DNA"/>
</dbReference>
<accession>A0A133UIQ8</accession>
<evidence type="ECO:0000256" key="1">
    <source>
        <dbReference type="SAM" id="Coils"/>
    </source>
</evidence>
<organism evidence="2 3">
    <name type="scientific">candidate division MSBL1 archaeon SCGC-AAA259E19</name>
    <dbReference type="NCBI Taxonomy" id="1698264"/>
    <lineage>
        <taxon>Archaea</taxon>
        <taxon>Methanobacteriati</taxon>
        <taxon>Methanobacteriota</taxon>
        <taxon>candidate division MSBL1</taxon>
    </lineage>
</organism>
<evidence type="ECO:0000313" key="2">
    <source>
        <dbReference type="EMBL" id="KXA94074.1"/>
    </source>
</evidence>
<proteinExistence type="predicted"/>
<dbReference type="Proteomes" id="UP000070284">
    <property type="component" value="Unassembled WGS sequence"/>
</dbReference>
<sequence length="74" mass="8579">MLDNKESSKSVQSAHGRWIRELQESIKVIKQDLSLLEKRVSAFESEIAERARIHRKIKSEISSLRARVERACSE</sequence>
<keyword evidence="1" id="KW-0175">Coiled coil</keyword>
<gene>
    <name evidence="2" type="ORF">AKJ65_05470</name>
</gene>